<proteinExistence type="predicted"/>
<evidence type="ECO:0000313" key="1">
    <source>
        <dbReference type="EnsemblMetazoa" id="AQUA010637-PA"/>
    </source>
</evidence>
<sequence length="16" mass="1891">MCVFVFVFDRLDTLSV</sequence>
<organism evidence="1 2">
    <name type="scientific">Anopheles quadriannulatus</name>
    <name type="common">Mosquito</name>
    <dbReference type="NCBI Taxonomy" id="34691"/>
    <lineage>
        <taxon>Eukaryota</taxon>
        <taxon>Metazoa</taxon>
        <taxon>Ecdysozoa</taxon>
        <taxon>Arthropoda</taxon>
        <taxon>Hexapoda</taxon>
        <taxon>Insecta</taxon>
        <taxon>Pterygota</taxon>
        <taxon>Neoptera</taxon>
        <taxon>Endopterygota</taxon>
        <taxon>Diptera</taxon>
        <taxon>Nematocera</taxon>
        <taxon>Culicoidea</taxon>
        <taxon>Culicidae</taxon>
        <taxon>Anophelinae</taxon>
        <taxon>Anopheles</taxon>
    </lineage>
</organism>
<accession>A0A182XL92</accession>
<protein>
    <submittedName>
        <fullName evidence="1">Uncharacterized protein</fullName>
    </submittedName>
</protein>
<dbReference type="AlphaFoldDB" id="A0A182XL92"/>
<reference evidence="1" key="1">
    <citation type="submission" date="2020-05" db="UniProtKB">
        <authorList>
            <consortium name="EnsemblMetazoa"/>
        </authorList>
    </citation>
    <scope>IDENTIFICATION</scope>
    <source>
        <strain evidence="1">SANGQUA</strain>
    </source>
</reference>
<evidence type="ECO:0000313" key="2">
    <source>
        <dbReference type="Proteomes" id="UP000076407"/>
    </source>
</evidence>
<dbReference type="Proteomes" id="UP000076407">
    <property type="component" value="Unassembled WGS sequence"/>
</dbReference>
<dbReference type="EnsemblMetazoa" id="AQUA010637-RA">
    <property type="protein sequence ID" value="AQUA010637-PA"/>
    <property type="gene ID" value="AQUA010637"/>
</dbReference>
<keyword evidence="2" id="KW-1185">Reference proteome</keyword>
<name>A0A182XL92_ANOQN</name>